<reference evidence="1 2" key="1">
    <citation type="submission" date="2016-10" db="EMBL/GenBank/DDBJ databases">
        <authorList>
            <person name="de Groot N.N."/>
        </authorList>
    </citation>
    <scope>NUCLEOTIDE SEQUENCE [LARGE SCALE GENOMIC DNA]</scope>
    <source>
        <strain evidence="1 2">AR67</strain>
    </source>
</reference>
<dbReference type="InterPro" id="IPR025850">
    <property type="entry name" value="SUKH-3"/>
</dbReference>
<dbReference type="OrthoDB" id="1822315at2"/>
<accession>A0A1I1L1E2</accession>
<protein>
    <submittedName>
        <fullName evidence="1">SUKH-3 immunity protein</fullName>
    </submittedName>
</protein>
<dbReference type="RefSeq" id="WP_074961722.1">
    <property type="nucleotide sequence ID" value="NZ_FOKQ01000017.1"/>
</dbReference>
<evidence type="ECO:0000313" key="1">
    <source>
        <dbReference type="EMBL" id="SFC66887.1"/>
    </source>
</evidence>
<organism evidence="1 2">
    <name type="scientific">Ruminococcus albus</name>
    <dbReference type="NCBI Taxonomy" id="1264"/>
    <lineage>
        <taxon>Bacteria</taxon>
        <taxon>Bacillati</taxon>
        <taxon>Bacillota</taxon>
        <taxon>Clostridia</taxon>
        <taxon>Eubacteriales</taxon>
        <taxon>Oscillospiraceae</taxon>
        <taxon>Ruminococcus</taxon>
    </lineage>
</organism>
<proteinExistence type="predicted"/>
<dbReference type="EMBL" id="FOKQ01000017">
    <property type="protein sequence ID" value="SFC66887.1"/>
    <property type="molecule type" value="Genomic_DNA"/>
</dbReference>
<dbReference type="Proteomes" id="UP000182192">
    <property type="component" value="Unassembled WGS sequence"/>
</dbReference>
<dbReference type="AlphaFoldDB" id="A0A1I1L1E2"/>
<name>A0A1I1L1E2_RUMAL</name>
<evidence type="ECO:0000313" key="2">
    <source>
        <dbReference type="Proteomes" id="UP000182192"/>
    </source>
</evidence>
<gene>
    <name evidence="1" type="ORF">SAMN02910406_02155</name>
</gene>
<sequence length="176" mass="20684">MKIYDEEIKKVLIRSGWNEDRNYDISEYIALYKQYGYDIPIKVKEVLSAFCGLVLKIPCYRYWNYYRVTGKNPGSEDDFYYIIHIDPKYFFSENCAKSEWLEARTYAKDMAAFLKIKDVYPFGHIPSRDCCFLEFYIGENGEFIGADEGACYCFGSSFEEGIKKIMTSSDTDFECF</sequence>
<dbReference type="Pfam" id="PF14433">
    <property type="entry name" value="SUKH-3"/>
    <property type="match status" value="1"/>
</dbReference>